<dbReference type="Gene3D" id="3.40.50.620">
    <property type="entry name" value="HUPs"/>
    <property type="match status" value="1"/>
</dbReference>
<feature type="binding site" evidence="10">
    <location>
        <position position="213"/>
    </location>
    <ligand>
        <name>Zn(2+)</name>
        <dbReference type="ChEBI" id="CHEBI:29105"/>
    </ligand>
</feature>
<dbReference type="EMBL" id="CP008953">
    <property type="protein sequence ID" value="AIG73320.1"/>
    <property type="molecule type" value="Genomic_DNA"/>
</dbReference>
<evidence type="ECO:0000256" key="9">
    <source>
        <dbReference type="ARBA" id="ARBA00047890"/>
    </source>
</evidence>
<evidence type="ECO:0000256" key="1">
    <source>
        <dbReference type="ARBA" id="ARBA00005061"/>
    </source>
</evidence>
<keyword evidence="6 10" id="KW-0067">ATP-binding</keyword>
<evidence type="ECO:0000256" key="6">
    <source>
        <dbReference type="ARBA" id="ARBA00022840"/>
    </source>
</evidence>
<keyword evidence="2 10" id="KW-0436">Ligase</keyword>
<dbReference type="GO" id="GO:0016879">
    <property type="term" value="F:ligase activity, forming carbon-nitrogen bonds"/>
    <property type="evidence" value="ECO:0007669"/>
    <property type="project" value="UniProtKB-UniRule"/>
</dbReference>
<dbReference type="CDD" id="cd01995">
    <property type="entry name" value="QueC-like"/>
    <property type="match status" value="1"/>
</dbReference>
<evidence type="ECO:0000256" key="3">
    <source>
        <dbReference type="ARBA" id="ARBA00022723"/>
    </source>
</evidence>
<evidence type="ECO:0000256" key="10">
    <source>
        <dbReference type="HAMAP-Rule" id="MF_01633"/>
    </source>
</evidence>
<evidence type="ECO:0000256" key="7">
    <source>
        <dbReference type="ARBA" id="ARBA00037993"/>
    </source>
</evidence>
<feature type="binding site" evidence="10">
    <location>
        <position position="219"/>
    </location>
    <ligand>
        <name>Zn(2+)</name>
        <dbReference type="ChEBI" id="CHEBI:29105"/>
    </ligand>
</feature>
<dbReference type="Pfam" id="PF06508">
    <property type="entry name" value="QueC"/>
    <property type="match status" value="1"/>
</dbReference>
<dbReference type="InterPro" id="IPR014729">
    <property type="entry name" value="Rossmann-like_a/b/a_fold"/>
</dbReference>
<dbReference type="HOGENOM" id="CLU_081854_1_0_11"/>
<evidence type="ECO:0000256" key="5">
    <source>
        <dbReference type="ARBA" id="ARBA00022833"/>
    </source>
</evidence>
<name>A0A075UT05_9PSEU</name>
<comment type="similarity">
    <text evidence="7 10">Belongs to the QueC family.</text>
</comment>
<keyword evidence="3 10" id="KW-0479">Metal-binding</keyword>
<evidence type="ECO:0000313" key="11">
    <source>
        <dbReference type="EMBL" id="AIG73320.1"/>
    </source>
</evidence>
<protein>
    <recommendedName>
        <fullName evidence="8 10">7-cyano-7-deazaguanine synthase</fullName>
        <ecNumber evidence="8 10">6.3.4.20</ecNumber>
    </recommendedName>
    <alternativeName>
        <fullName evidence="10">7-cyano-7-carbaguanine synthase</fullName>
    </alternativeName>
    <alternativeName>
        <fullName evidence="10">PreQ(0) synthase</fullName>
    </alternativeName>
    <alternativeName>
        <fullName evidence="10">Queuosine biosynthesis protein QueC</fullName>
    </alternativeName>
</protein>
<dbReference type="GO" id="GO:0008616">
    <property type="term" value="P:tRNA queuosine(34) biosynthetic process"/>
    <property type="evidence" value="ECO:0007669"/>
    <property type="project" value="UniProtKB-UniRule"/>
</dbReference>
<dbReference type="HAMAP" id="MF_01633">
    <property type="entry name" value="QueC"/>
    <property type="match status" value="1"/>
</dbReference>
<evidence type="ECO:0000256" key="8">
    <source>
        <dbReference type="ARBA" id="ARBA00039149"/>
    </source>
</evidence>
<dbReference type="NCBIfam" id="TIGR00364">
    <property type="entry name" value="7-cyano-7-deazaguanine synthase QueC"/>
    <property type="match status" value="1"/>
</dbReference>
<comment type="catalytic activity">
    <reaction evidence="9 10">
        <text>7-carboxy-7-carbaguanine + NH4(+) + 2 ATP = 7-cyano-7-carbaguanine + 2 AMP + 2 diphosphate + 2 H(+)</text>
        <dbReference type="Rhea" id="RHEA:27982"/>
        <dbReference type="ChEBI" id="CHEBI:15378"/>
        <dbReference type="ChEBI" id="CHEBI:28938"/>
        <dbReference type="ChEBI" id="CHEBI:30616"/>
        <dbReference type="ChEBI" id="CHEBI:33019"/>
        <dbReference type="ChEBI" id="CHEBI:45075"/>
        <dbReference type="ChEBI" id="CHEBI:61036"/>
        <dbReference type="ChEBI" id="CHEBI:456215"/>
        <dbReference type="EC" id="6.3.4.20"/>
    </reaction>
</comment>
<feature type="binding site" evidence="10">
    <location>
        <position position="216"/>
    </location>
    <ligand>
        <name>Zn(2+)</name>
        <dbReference type="ChEBI" id="CHEBI:29105"/>
    </ligand>
</feature>
<keyword evidence="4 10" id="KW-0547">Nucleotide-binding</keyword>
<dbReference type="AlphaFoldDB" id="A0A075UT05"/>
<evidence type="ECO:0000256" key="4">
    <source>
        <dbReference type="ARBA" id="ARBA00022741"/>
    </source>
</evidence>
<comment type="cofactor">
    <cofactor evidence="10">
        <name>Zn(2+)</name>
        <dbReference type="ChEBI" id="CHEBI:29105"/>
    </cofactor>
    <text evidence="10">Binds 1 zinc ion per subunit.</text>
</comment>
<dbReference type="PANTHER" id="PTHR42914">
    <property type="entry name" value="7-CYANO-7-DEAZAGUANINE SYNTHASE"/>
    <property type="match status" value="1"/>
</dbReference>
<gene>
    <name evidence="10 11" type="primary">queC</name>
    <name evidence="11" type="ORF">AJAP_01950</name>
</gene>
<reference evidence="11 12" key="1">
    <citation type="journal article" date="2014" name="J. Biotechnol.">
        <title>Complete genome sequence of the actinobacterium Amycolatopsis japonica MG417-CF17(T) (=DSM 44213T) producing (S,S)-N,N'-ethylenediaminedisuccinic acid.</title>
        <authorList>
            <person name="Stegmann E."/>
            <person name="Albersmeier A."/>
            <person name="Spohn M."/>
            <person name="Gert H."/>
            <person name="Weber T."/>
            <person name="Wohlleben W."/>
            <person name="Kalinowski J."/>
            <person name="Ruckert C."/>
        </authorList>
    </citation>
    <scope>NUCLEOTIDE SEQUENCE [LARGE SCALE GENOMIC DNA]</scope>
    <source>
        <strain evidence="12">MG417-CF17 (DSM 44213)</strain>
    </source>
</reference>
<accession>A0A075UT05</accession>
<keyword evidence="10" id="KW-0671">Queuosine biosynthesis</keyword>
<dbReference type="PANTHER" id="PTHR42914:SF1">
    <property type="entry name" value="7-CYANO-7-DEAZAGUANINE SYNTHASE"/>
    <property type="match status" value="1"/>
</dbReference>
<dbReference type="KEGG" id="aja:AJAP_01950"/>
<dbReference type="PIRSF" id="PIRSF006293">
    <property type="entry name" value="ExsB"/>
    <property type="match status" value="1"/>
</dbReference>
<feature type="binding site" evidence="10">
    <location>
        <begin position="24"/>
        <end position="34"/>
    </location>
    <ligand>
        <name>ATP</name>
        <dbReference type="ChEBI" id="CHEBI:30616"/>
    </ligand>
</feature>
<keyword evidence="5 10" id="KW-0862">Zinc</keyword>
<comment type="pathway">
    <text evidence="1 10">Purine metabolism; 7-cyano-7-deazaguanine biosynthesis.</text>
</comment>
<dbReference type="SUPFAM" id="SSF52402">
    <property type="entry name" value="Adenine nucleotide alpha hydrolases-like"/>
    <property type="match status" value="1"/>
</dbReference>
<proteinExistence type="inferred from homology"/>
<dbReference type="GO" id="GO:0008270">
    <property type="term" value="F:zinc ion binding"/>
    <property type="evidence" value="ECO:0007669"/>
    <property type="project" value="UniProtKB-UniRule"/>
</dbReference>
<dbReference type="Proteomes" id="UP000028492">
    <property type="component" value="Chromosome"/>
</dbReference>
<dbReference type="UniPathway" id="UPA00391"/>
<evidence type="ECO:0000313" key="12">
    <source>
        <dbReference type="Proteomes" id="UP000028492"/>
    </source>
</evidence>
<comment type="function">
    <text evidence="10">Catalyzes the ATP-dependent conversion of 7-carboxy-7-deazaguanine (CDG) to 7-cyano-7-deazaguanine (preQ(0)).</text>
</comment>
<organism evidence="11 12">
    <name type="scientific">Amycolatopsis japonica</name>
    <dbReference type="NCBI Taxonomy" id="208439"/>
    <lineage>
        <taxon>Bacteria</taxon>
        <taxon>Bacillati</taxon>
        <taxon>Actinomycetota</taxon>
        <taxon>Actinomycetes</taxon>
        <taxon>Pseudonocardiales</taxon>
        <taxon>Pseudonocardiaceae</taxon>
        <taxon>Amycolatopsis</taxon>
        <taxon>Amycolatopsis japonica group</taxon>
    </lineage>
</organism>
<dbReference type="EC" id="6.3.4.20" evidence="8 10"/>
<sequence length="240" mass="26278">MRDVVIVPIGSPAHRHPRHAIVIASGGLDSTVLAYWLAQRGAELTLLSFDYGQRHRVELEYAAEIARLLDCPHEIVDLAMLGRLLNGSALTDADVPVPDGHYTDESMRATIVPNRNAIMLDIAVSLAVVRNADVVAFGAHAGDHAVYPDCRPEFVKRYAWSARVANDGLLNDDFEILAPFITQSKTDIVRIGAAFRVPFEKTWSCYRGGTTHCGMCGTCTERKEAFQQNGIPDPTNYGSA</sequence>
<dbReference type="GO" id="GO:0005524">
    <property type="term" value="F:ATP binding"/>
    <property type="evidence" value="ECO:0007669"/>
    <property type="project" value="UniProtKB-UniRule"/>
</dbReference>
<dbReference type="eggNOG" id="COG0603">
    <property type="taxonomic scope" value="Bacteria"/>
</dbReference>
<dbReference type="STRING" id="208439.AJAP_01950"/>
<evidence type="ECO:0000256" key="2">
    <source>
        <dbReference type="ARBA" id="ARBA00022598"/>
    </source>
</evidence>
<feature type="binding site" evidence="10">
    <location>
        <position position="205"/>
    </location>
    <ligand>
        <name>Zn(2+)</name>
        <dbReference type="ChEBI" id="CHEBI:29105"/>
    </ligand>
</feature>
<dbReference type="InterPro" id="IPR018317">
    <property type="entry name" value="QueC"/>
</dbReference>
<keyword evidence="12" id="KW-1185">Reference proteome</keyword>